<evidence type="ECO:0000256" key="1">
    <source>
        <dbReference type="HAMAP-Rule" id="MF_01411"/>
    </source>
</evidence>
<feature type="signal peptide" evidence="1">
    <location>
        <begin position="1"/>
        <end position="28"/>
    </location>
</feature>
<dbReference type="HAMAP" id="MF_01411">
    <property type="entry name" value="LPS_assembly_LptD"/>
    <property type="match status" value="1"/>
</dbReference>
<dbReference type="RefSeq" id="WP_346336538.1">
    <property type="nucleotide sequence ID" value="NZ_JBBYXI010000002.1"/>
</dbReference>
<dbReference type="Pfam" id="PF04453">
    <property type="entry name" value="LptD"/>
    <property type="match status" value="1"/>
</dbReference>
<comment type="subunit">
    <text evidence="1">Component of the lipopolysaccharide transport and assembly complex.</text>
</comment>
<keyword evidence="1" id="KW-0472">Membrane</keyword>
<comment type="caution">
    <text evidence="1">Lacks conserved residue(s) required for the propagation of feature annotation.</text>
</comment>
<keyword evidence="4" id="KW-1185">Reference proteome</keyword>
<name>A0ABV0BIY4_9HYPH</name>
<dbReference type="EMBL" id="JBBYXI010000002">
    <property type="protein sequence ID" value="MEN3930533.1"/>
    <property type="molecule type" value="Genomic_DNA"/>
</dbReference>
<dbReference type="Gene3D" id="2.60.450.10">
    <property type="entry name" value="Lipopolysaccharide (LPS) transport protein A like domain"/>
    <property type="match status" value="1"/>
</dbReference>
<dbReference type="InterPro" id="IPR050218">
    <property type="entry name" value="LptD"/>
</dbReference>
<evidence type="ECO:0000313" key="4">
    <source>
        <dbReference type="Proteomes" id="UP001418637"/>
    </source>
</evidence>
<comment type="similarity">
    <text evidence="1">Belongs to the LptD family.</text>
</comment>
<proteinExistence type="inferred from homology"/>
<organism evidence="3 4">
    <name type="scientific">Hohaiivirga grylli</name>
    <dbReference type="NCBI Taxonomy" id="3133970"/>
    <lineage>
        <taxon>Bacteria</taxon>
        <taxon>Pseudomonadati</taxon>
        <taxon>Pseudomonadota</taxon>
        <taxon>Alphaproteobacteria</taxon>
        <taxon>Hyphomicrobiales</taxon>
        <taxon>Methylobacteriaceae</taxon>
        <taxon>Hohaiivirga</taxon>
    </lineage>
</organism>
<keyword evidence="1" id="KW-0998">Cell outer membrane</keyword>
<accession>A0ABV0BIY4</accession>
<feature type="chain" id="PRO_5044932883" description="LPS-assembly protein LptD" evidence="1">
    <location>
        <begin position="29"/>
        <end position="845"/>
    </location>
</feature>
<dbReference type="InterPro" id="IPR020889">
    <property type="entry name" value="LipoPS_assembly_LptD"/>
</dbReference>
<dbReference type="Proteomes" id="UP001418637">
    <property type="component" value="Unassembled WGS sequence"/>
</dbReference>
<sequence length="845" mass="94438" precursor="true">MGRLRFIVASTAMAVVLVSAAAVDSAFAQGTLNDVISAKTQGQKADGQQDRLFVEAKELIYNNDKNTIAASGNVELHYQGRTLQADRVTYDRTTGRVFAKGNARMTDASGTIMTGSEFELTDDFKSGFINSLYLEQKSVENGKPITGHFSSPRAERIDGETTVFNRGIYTACDSCKDDPSRPPLWQVKAARIIHNNSERTIYYENATLEFAGIPVAYMPYFWSPDPTVKRKTGFLAPRYIYGSSLGAGVQIPFFWNLAPNYDLTLRPTFLSEQGFLGEAEWRHRLETGSYNIRAAGIFQQSPGEFIISPFGPGDRNFRGSLESNGQFNINPYWKWGWNATLVTDKWFLDNYHVRSRNLTDLFYREAISTVYLRGNGDRSFFDLRGYYFQGLSSYDWQKQQPVVHPVLDYNKRFNPAGIGGELSLDINLTSLTRQAAAYQQIPTQVTKLSGTIYDTCAVYERGKCLVRGIAGTTTRASANLSWRREFIDPIGQVWTPFAFLRGDVFYVRPDNTGYQNAYQNNFWRSDENDFSGRFMPGAGLEYRFPFVADFGSNAKQVFEPIAQIVVRPNESKVGRLPNEDAQSLLFDDTTIFEWNKFSGYDRVEGGTRANVGAQYSITADNGAYANILFGQSFQVAGRNSYDIADIANTGLGSGLDKSSSDYVGRVLFSPNKNYTFISRARFDQNSFGLRRFETGISANFNPVLPLQTSVMFATYAPQPEIGLGYRRTGIMGSVSYNLNKNWYVTGSAVVDLDRRARAEAIYEANYAISPETASYYKKDRIALDSLSVGFGYSDECTDLSLNYIVAPRDLSSTTGLTERNQTIMLRLELKSLGAIAAKQNVSDGS</sequence>
<dbReference type="InterPro" id="IPR007543">
    <property type="entry name" value="LptD_C"/>
</dbReference>
<keyword evidence="1" id="KW-0732">Signal</keyword>
<comment type="caution">
    <text evidence="3">The sequence shown here is derived from an EMBL/GenBank/DDBJ whole genome shotgun (WGS) entry which is preliminary data.</text>
</comment>
<feature type="domain" description="LptD C-terminal" evidence="2">
    <location>
        <begin position="317"/>
        <end position="742"/>
    </location>
</feature>
<comment type="function">
    <text evidence="1">Involved in the assembly of lipopolysaccharide (LPS) at the surface of the outer membrane.</text>
</comment>
<comment type="subcellular location">
    <subcellularLocation>
        <location evidence="1">Cell outer membrane</location>
    </subcellularLocation>
</comment>
<evidence type="ECO:0000259" key="2">
    <source>
        <dbReference type="Pfam" id="PF04453"/>
    </source>
</evidence>
<reference evidence="3 4" key="1">
    <citation type="submission" date="2024-04" db="EMBL/GenBank/DDBJ databases">
        <title>A novel species isolated from cricket.</title>
        <authorList>
            <person name="Wang H.-C."/>
        </authorList>
    </citation>
    <scope>NUCLEOTIDE SEQUENCE [LARGE SCALE GENOMIC DNA]</scope>
    <source>
        <strain evidence="3 4">WL0021</strain>
    </source>
</reference>
<evidence type="ECO:0000313" key="3">
    <source>
        <dbReference type="EMBL" id="MEN3930533.1"/>
    </source>
</evidence>
<protein>
    <recommendedName>
        <fullName evidence="1">LPS-assembly protein LptD</fullName>
    </recommendedName>
</protein>
<gene>
    <name evidence="1" type="primary">lptD</name>
    <name evidence="3" type="ORF">WJT86_05575</name>
</gene>
<dbReference type="PANTHER" id="PTHR30189">
    <property type="entry name" value="LPS-ASSEMBLY PROTEIN"/>
    <property type="match status" value="1"/>
</dbReference>
<dbReference type="PANTHER" id="PTHR30189:SF1">
    <property type="entry name" value="LPS-ASSEMBLY PROTEIN LPTD"/>
    <property type="match status" value="1"/>
</dbReference>